<dbReference type="InterPro" id="IPR011009">
    <property type="entry name" value="Kinase-like_dom_sf"/>
</dbReference>
<name>A0A0N4V911_ENTVE</name>
<dbReference type="EMBL" id="UXUI01008509">
    <property type="protein sequence ID" value="VDD91681.1"/>
    <property type="molecule type" value="Genomic_DNA"/>
</dbReference>
<dbReference type="Gene3D" id="3.30.200.20">
    <property type="entry name" value="Phosphorylase Kinase, domain 1"/>
    <property type="match status" value="1"/>
</dbReference>
<evidence type="ECO:0000256" key="7">
    <source>
        <dbReference type="ARBA" id="ARBA00047899"/>
    </source>
</evidence>
<dbReference type="EC" id="2.7.11.1" evidence="1"/>
<evidence type="ECO:0000256" key="1">
    <source>
        <dbReference type="ARBA" id="ARBA00012513"/>
    </source>
</evidence>
<dbReference type="STRING" id="51028.A0A0N4V911"/>
<evidence type="ECO:0000256" key="9">
    <source>
        <dbReference type="PROSITE-ProRule" id="PRU10141"/>
    </source>
</evidence>
<proteinExistence type="predicted"/>
<keyword evidence="5" id="KW-0418">Kinase</keyword>
<evidence type="ECO:0000256" key="2">
    <source>
        <dbReference type="ARBA" id="ARBA00022527"/>
    </source>
</evidence>
<feature type="region of interest" description="Disordered" evidence="11">
    <location>
        <begin position="375"/>
        <end position="411"/>
    </location>
</feature>
<reference evidence="13 14" key="2">
    <citation type="submission" date="2018-10" db="EMBL/GenBank/DDBJ databases">
        <authorList>
            <consortium name="Pathogen Informatics"/>
        </authorList>
    </citation>
    <scope>NUCLEOTIDE SEQUENCE [LARGE SCALE GENOMIC DNA]</scope>
</reference>
<organism evidence="15">
    <name type="scientific">Enterobius vermicularis</name>
    <name type="common">Human pinworm</name>
    <dbReference type="NCBI Taxonomy" id="51028"/>
    <lineage>
        <taxon>Eukaryota</taxon>
        <taxon>Metazoa</taxon>
        <taxon>Ecdysozoa</taxon>
        <taxon>Nematoda</taxon>
        <taxon>Chromadorea</taxon>
        <taxon>Rhabditida</taxon>
        <taxon>Spirurina</taxon>
        <taxon>Oxyuridomorpha</taxon>
        <taxon>Oxyuroidea</taxon>
        <taxon>Oxyuridae</taxon>
        <taxon>Enterobius</taxon>
    </lineage>
</organism>
<dbReference type="AlphaFoldDB" id="A0A0N4V911"/>
<feature type="region of interest" description="Disordered" evidence="11">
    <location>
        <begin position="540"/>
        <end position="562"/>
    </location>
</feature>
<gene>
    <name evidence="13" type="ORF">EVEC_LOCUS6432</name>
</gene>
<evidence type="ECO:0000256" key="6">
    <source>
        <dbReference type="ARBA" id="ARBA00022840"/>
    </source>
</evidence>
<dbReference type="PANTHER" id="PTHR47167">
    <property type="entry name" value="SERINE/THREONINE-PROTEIN KINASE TAO1-LIKE PROTEIN"/>
    <property type="match status" value="1"/>
</dbReference>
<feature type="compositionally biased region" description="Polar residues" evidence="11">
    <location>
        <begin position="394"/>
        <end position="405"/>
    </location>
</feature>
<dbReference type="Proteomes" id="UP000274131">
    <property type="component" value="Unassembled WGS sequence"/>
</dbReference>
<feature type="coiled-coil region" evidence="10">
    <location>
        <begin position="825"/>
        <end position="893"/>
    </location>
</feature>
<comment type="catalytic activity">
    <reaction evidence="7">
        <text>L-threonyl-[protein] + ATP = O-phospho-L-threonyl-[protein] + ADP + H(+)</text>
        <dbReference type="Rhea" id="RHEA:46608"/>
        <dbReference type="Rhea" id="RHEA-COMP:11060"/>
        <dbReference type="Rhea" id="RHEA-COMP:11605"/>
        <dbReference type="ChEBI" id="CHEBI:15378"/>
        <dbReference type="ChEBI" id="CHEBI:30013"/>
        <dbReference type="ChEBI" id="CHEBI:30616"/>
        <dbReference type="ChEBI" id="CHEBI:61977"/>
        <dbReference type="ChEBI" id="CHEBI:456216"/>
        <dbReference type="EC" id="2.7.11.1"/>
    </reaction>
</comment>
<dbReference type="Pfam" id="PF00069">
    <property type="entry name" value="Pkinase"/>
    <property type="match status" value="1"/>
</dbReference>
<dbReference type="PROSITE" id="PS50011">
    <property type="entry name" value="PROTEIN_KINASE_DOM"/>
    <property type="match status" value="1"/>
</dbReference>
<evidence type="ECO:0000256" key="11">
    <source>
        <dbReference type="SAM" id="MobiDB-lite"/>
    </source>
</evidence>
<protein>
    <recommendedName>
        <fullName evidence="1">non-specific serine/threonine protein kinase</fullName>
        <ecNumber evidence="1">2.7.11.1</ecNumber>
    </recommendedName>
</protein>
<dbReference type="SMART" id="SM00220">
    <property type="entry name" value="S_TKc"/>
    <property type="match status" value="1"/>
</dbReference>
<evidence type="ECO:0000259" key="12">
    <source>
        <dbReference type="PROSITE" id="PS50011"/>
    </source>
</evidence>
<evidence type="ECO:0000313" key="14">
    <source>
        <dbReference type="Proteomes" id="UP000274131"/>
    </source>
</evidence>
<feature type="domain" description="Protein kinase" evidence="12">
    <location>
        <begin position="30"/>
        <end position="289"/>
    </location>
</feature>
<sequence>MPTVLPGKPGSLKDPALSALFSTKDPEQRFEDLREIGHGSFGAVFFAQDKETNETVAIKKMAFSGKQAAEKWSDIVKEVTFLKNVSHRNIVDYRTCYLKEHTCWLVMEYCIGSAADIVEVHRRPLREAEIAAIIDQTLCGLEYLHNIGRIHRDVKAGNILLTDTGVVKLADFGSASIVSPAQSFVGTPYWMAPEVILAMDEGHYDTSADVWSLGITCIELAERRPPLFNMNAMSALYHIAQNDPPKLSTKVVEGAVPWSEDFRSFVDGCLKKSASERMSTSRCREHVFVSHGNSETVLLELIARTKALVSDLDNFQYRKMRKLIYLDEQQLCAAADGNSLSEKHGLDDDYIAVGGSASSRSNSVSSFQSLHSDIGALSERSSNRKARPPIPSHMVTSPSATNGNETSEENRTVIRVGDEDASLSELSSQRSESSLAPDLQTFASPFVQPNSNRSATEVATLRRSKFETLRTTKLISKEMEEYSRENNIYEQMSGYKRLRQQHHKELKQLEERCNLETEALKNKIAREYEQLISTLGKELQRARNSHNAEKDKKSREHDEVERKMRRHMLAQQEAELKAFTNAQKKEYKHNKEKAKAELRERYTTRNLYENAMKEVKSTLNAQRCDAEAIKVREQKIAFDAEIRRLRRNRMMSLHSLTTRITTDELNLQAKQLETNHAMSRKHFEQTKDLEVAHLNDIHHLKKRHLEIQHEAETNNQMQYNQRATEELAKRHALQSKQQPKELKSKELMIRKQYRQAVKTQLRQSKVLQSQILNSIPKGEHRDMIAKLKDEQKRKLAILASRYETTIESMVQNQTVKLESWQEDEAKSLNEKLEKELSMLKAFQTKQRTDLESTCDREQKQLKESVTSRRNLLEEKLEAERDDFEKKRRETLSLLEEKHRSEVEAFEDPNRLSSYEAPSLSSASSSHFNSLSGFRVLSSSLHSLTTS</sequence>
<dbReference type="SUPFAM" id="SSF56112">
    <property type="entry name" value="Protein kinase-like (PK-like)"/>
    <property type="match status" value="1"/>
</dbReference>
<evidence type="ECO:0000256" key="3">
    <source>
        <dbReference type="ARBA" id="ARBA00022679"/>
    </source>
</evidence>
<evidence type="ECO:0000256" key="10">
    <source>
        <dbReference type="SAM" id="Coils"/>
    </source>
</evidence>
<comment type="catalytic activity">
    <reaction evidence="8">
        <text>L-seryl-[protein] + ATP = O-phospho-L-seryl-[protein] + ADP + H(+)</text>
        <dbReference type="Rhea" id="RHEA:17989"/>
        <dbReference type="Rhea" id="RHEA-COMP:9863"/>
        <dbReference type="Rhea" id="RHEA-COMP:11604"/>
        <dbReference type="ChEBI" id="CHEBI:15378"/>
        <dbReference type="ChEBI" id="CHEBI:29999"/>
        <dbReference type="ChEBI" id="CHEBI:30616"/>
        <dbReference type="ChEBI" id="CHEBI:83421"/>
        <dbReference type="ChEBI" id="CHEBI:456216"/>
        <dbReference type="EC" id="2.7.11.1"/>
    </reaction>
</comment>
<evidence type="ECO:0000313" key="13">
    <source>
        <dbReference type="EMBL" id="VDD91681.1"/>
    </source>
</evidence>
<keyword evidence="2" id="KW-0723">Serine/threonine-protein kinase</keyword>
<dbReference type="GO" id="GO:0005524">
    <property type="term" value="F:ATP binding"/>
    <property type="evidence" value="ECO:0007669"/>
    <property type="project" value="UniProtKB-UniRule"/>
</dbReference>
<reference evidence="15" key="1">
    <citation type="submission" date="2017-02" db="UniProtKB">
        <authorList>
            <consortium name="WormBaseParasite"/>
        </authorList>
    </citation>
    <scope>IDENTIFICATION</scope>
</reference>
<dbReference type="WBParaSite" id="EVEC_0000688401-mRNA-1">
    <property type="protein sequence ID" value="EVEC_0000688401-mRNA-1"/>
    <property type="gene ID" value="EVEC_0000688401"/>
</dbReference>
<dbReference type="GO" id="GO:0004674">
    <property type="term" value="F:protein serine/threonine kinase activity"/>
    <property type="evidence" value="ECO:0007669"/>
    <property type="project" value="UniProtKB-KW"/>
</dbReference>
<dbReference type="GO" id="GO:0005737">
    <property type="term" value="C:cytoplasm"/>
    <property type="evidence" value="ECO:0007669"/>
    <property type="project" value="TreeGrafter"/>
</dbReference>
<dbReference type="Gene3D" id="1.10.510.10">
    <property type="entry name" value="Transferase(Phosphotransferase) domain 1"/>
    <property type="match status" value="1"/>
</dbReference>
<accession>A0A0N4V911</accession>
<keyword evidence="6 9" id="KW-0067">ATP-binding</keyword>
<feature type="region of interest" description="Disordered" evidence="11">
    <location>
        <begin position="897"/>
        <end position="927"/>
    </location>
</feature>
<dbReference type="PROSITE" id="PS00107">
    <property type="entry name" value="PROTEIN_KINASE_ATP"/>
    <property type="match status" value="1"/>
</dbReference>
<dbReference type="InterPro" id="IPR051234">
    <property type="entry name" value="TAO_STE20_kinase"/>
</dbReference>
<evidence type="ECO:0000313" key="15">
    <source>
        <dbReference type="WBParaSite" id="EVEC_0000688401-mRNA-1"/>
    </source>
</evidence>
<evidence type="ECO:0000256" key="4">
    <source>
        <dbReference type="ARBA" id="ARBA00022741"/>
    </source>
</evidence>
<feature type="compositionally biased region" description="Low complexity" evidence="11">
    <location>
        <begin position="911"/>
        <end position="927"/>
    </location>
</feature>
<evidence type="ECO:0000256" key="5">
    <source>
        <dbReference type="ARBA" id="ARBA00022777"/>
    </source>
</evidence>
<dbReference type="FunFam" id="1.10.510.10:FF:000877">
    <property type="entry name" value="TAO kinase 2"/>
    <property type="match status" value="1"/>
</dbReference>
<keyword evidence="3" id="KW-0808">Transferase</keyword>
<dbReference type="OrthoDB" id="10016527at2759"/>
<dbReference type="InterPro" id="IPR000719">
    <property type="entry name" value="Prot_kinase_dom"/>
</dbReference>
<keyword evidence="10" id="KW-0175">Coiled coil</keyword>
<dbReference type="PANTHER" id="PTHR47167:SF4">
    <property type="entry name" value="SERINE_THREONINE-PROTEIN KINASE TAO"/>
    <property type="match status" value="1"/>
</dbReference>
<dbReference type="InterPro" id="IPR017441">
    <property type="entry name" value="Protein_kinase_ATP_BS"/>
</dbReference>
<feature type="binding site" evidence="9">
    <location>
        <position position="60"/>
    </location>
    <ligand>
        <name>ATP</name>
        <dbReference type="ChEBI" id="CHEBI:30616"/>
    </ligand>
</feature>
<keyword evidence="4 9" id="KW-0547">Nucleotide-binding</keyword>
<evidence type="ECO:0000256" key="8">
    <source>
        <dbReference type="ARBA" id="ARBA00048679"/>
    </source>
</evidence>
<keyword evidence="14" id="KW-1185">Reference proteome</keyword>